<accession>A0ABP8UQD0</accession>
<evidence type="ECO:0000313" key="8">
    <source>
        <dbReference type="Proteomes" id="UP001501442"/>
    </source>
</evidence>
<dbReference type="InterPro" id="IPR036890">
    <property type="entry name" value="HATPase_C_sf"/>
</dbReference>
<proteinExistence type="predicted"/>
<sequence>MPRPNDQRWIHRWNTVSWMLLGLAPTIVAGLDDPGAMRYWSLALPIVLAVGYVIALRSPRHRLPFLCMLILGLGALSYLRGGGAALFIMSLPQFWIFDGRAGRSVAFSGAAALTTELGGIIRTGDPTTGNAVVTLVAYSAGVLLGLSMHRIVGRSEERADRLSIELETTRSELARAHRREGAAEERERLAREIHDTLAQGFASIIVLAEAARSNIAAEPERSAQQLLSIEQTARENLAEARVLVGAAPVSGIAPGSVARTLRRTLDRFIEDTGLTVIADLAEIECDQTTRIALLRCTQESLANVRKHAAASTVGVVLAHCPHGVELEITDDGRGFVVGESRGFGLDGMRKRLAELGGELTVTSSIGDGTRVLAMIPTEE</sequence>
<dbReference type="EMBL" id="BAABHK010000020">
    <property type="protein sequence ID" value="GAA4637628.1"/>
    <property type="molecule type" value="Genomic_DNA"/>
</dbReference>
<evidence type="ECO:0000256" key="2">
    <source>
        <dbReference type="ARBA" id="ARBA00022777"/>
    </source>
</evidence>
<comment type="caution">
    <text evidence="7">The sequence shown here is derived from an EMBL/GenBank/DDBJ whole genome shotgun (WGS) entry which is preliminary data.</text>
</comment>
<evidence type="ECO:0000256" key="4">
    <source>
        <dbReference type="SAM" id="Coils"/>
    </source>
</evidence>
<dbReference type="InterPro" id="IPR017205">
    <property type="entry name" value="Sig_transdc_His_kinase_ChrS"/>
</dbReference>
<dbReference type="Gene3D" id="3.30.565.10">
    <property type="entry name" value="Histidine kinase-like ATPase, C-terminal domain"/>
    <property type="match status" value="1"/>
</dbReference>
<keyword evidence="3" id="KW-0902">Two-component regulatory system</keyword>
<feature type="coiled-coil region" evidence="4">
    <location>
        <begin position="152"/>
        <end position="199"/>
    </location>
</feature>
<evidence type="ECO:0000256" key="5">
    <source>
        <dbReference type="SAM" id="Phobius"/>
    </source>
</evidence>
<dbReference type="InterPro" id="IPR003594">
    <property type="entry name" value="HATPase_dom"/>
</dbReference>
<keyword evidence="5" id="KW-0472">Membrane</keyword>
<protein>
    <submittedName>
        <fullName evidence="7">Sensor histidine kinase</fullName>
    </submittedName>
</protein>
<keyword evidence="4" id="KW-0175">Coiled coil</keyword>
<dbReference type="Gene3D" id="1.20.5.1930">
    <property type="match status" value="1"/>
</dbReference>
<keyword evidence="8" id="KW-1185">Reference proteome</keyword>
<dbReference type="InterPro" id="IPR011712">
    <property type="entry name" value="Sig_transdc_His_kin_sub3_dim/P"/>
</dbReference>
<feature type="transmembrane region" description="Helical" evidence="5">
    <location>
        <begin position="63"/>
        <end position="89"/>
    </location>
</feature>
<dbReference type="RefSeq" id="WP_345440782.1">
    <property type="nucleotide sequence ID" value="NZ_BAABHK010000020.1"/>
</dbReference>
<dbReference type="PANTHER" id="PTHR24421:SF62">
    <property type="entry name" value="SENSORY TRANSDUCTION HISTIDINE KINASE"/>
    <property type="match status" value="1"/>
</dbReference>
<dbReference type="Pfam" id="PF07730">
    <property type="entry name" value="HisKA_3"/>
    <property type="match status" value="1"/>
</dbReference>
<organism evidence="7 8">
    <name type="scientific">Actinoallomurus vinaceus</name>
    <dbReference type="NCBI Taxonomy" id="1080074"/>
    <lineage>
        <taxon>Bacteria</taxon>
        <taxon>Bacillati</taxon>
        <taxon>Actinomycetota</taxon>
        <taxon>Actinomycetes</taxon>
        <taxon>Streptosporangiales</taxon>
        <taxon>Thermomonosporaceae</taxon>
        <taxon>Actinoallomurus</taxon>
    </lineage>
</organism>
<reference evidence="8" key="1">
    <citation type="journal article" date="2019" name="Int. J. Syst. Evol. Microbiol.">
        <title>The Global Catalogue of Microorganisms (GCM) 10K type strain sequencing project: providing services to taxonomists for standard genome sequencing and annotation.</title>
        <authorList>
            <consortium name="The Broad Institute Genomics Platform"/>
            <consortium name="The Broad Institute Genome Sequencing Center for Infectious Disease"/>
            <person name="Wu L."/>
            <person name="Ma J."/>
        </authorList>
    </citation>
    <scope>NUCLEOTIDE SEQUENCE [LARGE SCALE GENOMIC DNA]</scope>
    <source>
        <strain evidence="8">JCM 17939</strain>
    </source>
</reference>
<evidence type="ECO:0000259" key="6">
    <source>
        <dbReference type="SMART" id="SM00387"/>
    </source>
</evidence>
<evidence type="ECO:0000256" key="1">
    <source>
        <dbReference type="ARBA" id="ARBA00022679"/>
    </source>
</evidence>
<name>A0ABP8UQD0_9ACTN</name>
<dbReference type="CDD" id="cd16917">
    <property type="entry name" value="HATPase_UhpB-NarQ-NarX-like"/>
    <property type="match status" value="1"/>
</dbReference>
<gene>
    <name evidence="7" type="ORF">GCM10023196_092190</name>
</gene>
<feature type="domain" description="Histidine kinase/HSP90-like ATPase" evidence="6">
    <location>
        <begin position="288"/>
        <end position="379"/>
    </location>
</feature>
<dbReference type="SUPFAM" id="SSF55874">
    <property type="entry name" value="ATPase domain of HSP90 chaperone/DNA topoisomerase II/histidine kinase"/>
    <property type="match status" value="1"/>
</dbReference>
<dbReference type="Pfam" id="PF02518">
    <property type="entry name" value="HATPase_c"/>
    <property type="match status" value="1"/>
</dbReference>
<evidence type="ECO:0000313" key="7">
    <source>
        <dbReference type="EMBL" id="GAA4637628.1"/>
    </source>
</evidence>
<keyword evidence="1" id="KW-0808">Transferase</keyword>
<dbReference type="GO" id="GO:0016301">
    <property type="term" value="F:kinase activity"/>
    <property type="evidence" value="ECO:0007669"/>
    <property type="project" value="UniProtKB-KW"/>
</dbReference>
<dbReference type="PANTHER" id="PTHR24421">
    <property type="entry name" value="NITRATE/NITRITE SENSOR PROTEIN NARX-RELATED"/>
    <property type="match status" value="1"/>
</dbReference>
<dbReference type="SMART" id="SM00387">
    <property type="entry name" value="HATPase_c"/>
    <property type="match status" value="1"/>
</dbReference>
<dbReference type="Proteomes" id="UP001501442">
    <property type="component" value="Unassembled WGS sequence"/>
</dbReference>
<dbReference type="PIRSF" id="PIRSF037434">
    <property type="entry name" value="STHK_ChrS"/>
    <property type="match status" value="1"/>
</dbReference>
<dbReference type="InterPro" id="IPR050482">
    <property type="entry name" value="Sensor_HK_TwoCompSys"/>
</dbReference>
<keyword evidence="2 7" id="KW-0418">Kinase</keyword>
<keyword evidence="5" id="KW-0812">Transmembrane</keyword>
<evidence type="ECO:0000256" key="3">
    <source>
        <dbReference type="ARBA" id="ARBA00023012"/>
    </source>
</evidence>
<keyword evidence="5" id="KW-1133">Transmembrane helix</keyword>
<feature type="transmembrane region" description="Helical" evidence="5">
    <location>
        <begin position="37"/>
        <end position="56"/>
    </location>
</feature>
<feature type="transmembrane region" description="Helical" evidence="5">
    <location>
        <begin position="12"/>
        <end position="31"/>
    </location>
</feature>